<dbReference type="RefSeq" id="WP_007882665.1">
    <property type="nucleotide sequence ID" value="NZ_CVRS01000014.1"/>
</dbReference>
<dbReference type="PANTHER" id="PTHR43861">
    <property type="entry name" value="TRANS-ACONITATE 2-METHYLTRANSFERASE-RELATED"/>
    <property type="match status" value="1"/>
</dbReference>
<dbReference type="OrthoDB" id="525353at2"/>
<feature type="domain" description="Methyltransferase type 11" evidence="1">
    <location>
        <begin position="83"/>
        <end position="183"/>
    </location>
</feature>
<dbReference type="Gene3D" id="3.40.50.150">
    <property type="entry name" value="Vaccinia Virus protein VP39"/>
    <property type="match status" value="1"/>
</dbReference>
<name>A0A0M6W9T5_9FIRM</name>
<evidence type="ECO:0000313" key="2">
    <source>
        <dbReference type="EMBL" id="CRL32370.1"/>
    </source>
</evidence>
<dbReference type="EMBL" id="CVRS01000014">
    <property type="protein sequence ID" value="CRL32370.1"/>
    <property type="molecule type" value="Genomic_DNA"/>
</dbReference>
<dbReference type="InterPro" id="IPR013216">
    <property type="entry name" value="Methyltransf_11"/>
</dbReference>
<dbReference type="GO" id="GO:0008757">
    <property type="term" value="F:S-adenosylmethionine-dependent methyltransferase activity"/>
    <property type="evidence" value="ECO:0007669"/>
    <property type="project" value="InterPro"/>
</dbReference>
<sequence length="567" mass="66425">MYDELIKKMQPKPKFNLKWYKDADLYSDGDVEDKIIQLIAENEPEHYTDAIYDNFSWATYYHLIHLRKNILNWYDFKKDSDVLEIGCGMGAVTSVLCDNCKTVTAVELSKRRATATLLRCREKENLEIIVGNLNDIQFDKKFDYITLIGVFEYQGCYTESDNPYKDFLVRIKQLLKPDGKLFIAIENQYGLKYWCGALEDHTGIPFDGMNQYKFTKRGVRTFSKETLNRIIKESGFKKTYFYYPLPDYKLPTVVYSEDYLPQNGNMQNLQCYYVPDKSTLVADEMNMYKDIIDNGVFEFFANSFLVECSDSEDIGKITFATMGSERKEKYRIATRFVENKVVEKIALTNLCRETHLKQITKNEQVLKKYGRNVLESNWHRSGKIVSSFEKKPLLEDKVLEAWDKKDIEQVFNVFDILYKEILNSSEHVGWKNNILYTLGAGIVEDELAYGPILRIAYLDMILRNAFVEDGKVCWFDQEWILEDVPAKFVLCRAIAQLYYAYPEFEKFCSMQILLDKYEIKSAYEAFQILEHMFTELIFDEKQLVESAAFRGTDMKACVSNIKKLLSW</sequence>
<dbReference type="AlphaFoldDB" id="A0A0M6W9T5"/>
<dbReference type="SUPFAM" id="SSF53335">
    <property type="entry name" value="S-adenosyl-L-methionine-dependent methyltransferases"/>
    <property type="match status" value="1"/>
</dbReference>
<dbReference type="Pfam" id="PF08241">
    <property type="entry name" value="Methyltransf_11"/>
    <property type="match status" value="1"/>
</dbReference>
<keyword evidence="3" id="KW-1185">Reference proteome</keyword>
<protein>
    <recommendedName>
        <fullName evidence="1">Methyltransferase type 11 domain-containing protein</fullName>
    </recommendedName>
</protein>
<dbReference type="CDD" id="cd02440">
    <property type="entry name" value="AdoMet_MTases"/>
    <property type="match status" value="1"/>
</dbReference>
<reference evidence="3" key="1">
    <citation type="submission" date="2015-05" db="EMBL/GenBank/DDBJ databases">
        <authorList>
            <consortium name="Pathogen Informatics"/>
        </authorList>
    </citation>
    <scope>NUCLEOTIDE SEQUENCE [LARGE SCALE GENOMIC DNA]</scope>
    <source>
        <strain evidence="3">L1-83</strain>
    </source>
</reference>
<accession>A0A0M6W9T5</accession>
<dbReference type="InterPro" id="IPR029063">
    <property type="entry name" value="SAM-dependent_MTases_sf"/>
</dbReference>
<organism evidence="2 3">
    <name type="scientific">Roseburia inulinivorans</name>
    <dbReference type="NCBI Taxonomy" id="360807"/>
    <lineage>
        <taxon>Bacteria</taxon>
        <taxon>Bacillati</taxon>
        <taxon>Bacillota</taxon>
        <taxon>Clostridia</taxon>
        <taxon>Lachnospirales</taxon>
        <taxon>Lachnospiraceae</taxon>
        <taxon>Roseburia</taxon>
    </lineage>
</organism>
<evidence type="ECO:0000313" key="3">
    <source>
        <dbReference type="Proteomes" id="UP000049828"/>
    </source>
</evidence>
<evidence type="ECO:0000259" key="1">
    <source>
        <dbReference type="Pfam" id="PF08241"/>
    </source>
</evidence>
<proteinExistence type="predicted"/>
<gene>
    <name evidence="2" type="ORF">RIL183_12841</name>
</gene>
<dbReference type="Proteomes" id="UP000049828">
    <property type="component" value="Unassembled WGS sequence"/>
</dbReference>
<dbReference type="GeneID" id="75161791"/>